<protein>
    <submittedName>
        <fullName evidence="1">Uncharacterized protein</fullName>
    </submittedName>
</protein>
<dbReference type="EMBL" id="LAZR01009056">
    <property type="protein sequence ID" value="KKM74951.1"/>
    <property type="molecule type" value="Genomic_DNA"/>
</dbReference>
<gene>
    <name evidence="1" type="ORF">LCGC14_1395130</name>
</gene>
<name>A0A0F9KJM9_9ZZZZ</name>
<dbReference type="AlphaFoldDB" id="A0A0F9KJM9"/>
<evidence type="ECO:0000313" key="1">
    <source>
        <dbReference type="EMBL" id="KKM74951.1"/>
    </source>
</evidence>
<proteinExistence type="predicted"/>
<comment type="caution">
    <text evidence="1">The sequence shown here is derived from an EMBL/GenBank/DDBJ whole genome shotgun (WGS) entry which is preliminary data.</text>
</comment>
<organism evidence="1">
    <name type="scientific">marine sediment metagenome</name>
    <dbReference type="NCBI Taxonomy" id="412755"/>
    <lineage>
        <taxon>unclassified sequences</taxon>
        <taxon>metagenomes</taxon>
        <taxon>ecological metagenomes</taxon>
    </lineage>
</organism>
<accession>A0A0F9KJM9</accession>
<sequence>MIEPKWTVVCNLLSPESDTWTGTSWEFFEKEEEAEACFNRHDRAGDCPTKRPFYRRTDLLHLANAHLIPQGEEETHDARR</sequence>
<reference evidence="1" key="1">
    <citation type="journal article" date="2015" name="Nature">
        <title>Complex archaea that bridge the gap between prokaryotes and eukaryotes.</title>
        <authorList>
            <person name="Spang A."/>
            <person name="Saw J.H."/>
            <person name="Jorgensen S.L."/>
            <person name="Zaremba-Niedzwiedzka K."/>
            <person name="Martijn J."/>
            <person name="Lind A.E."/>
            <person name="van Eijk R."/>
            <person name="Schleper C."/>
            <person name="Guy L."/>
            <person name="Ettema T.J."/>
        </authorList>
    </citation>
    <scope>NUCLEOTIDE SEQUENCE</scope>
</reference>